<protein>
    <recommendedName>
        <fullName evidence="3">Protein kinase domain-containing protein</fullName>
    </recommendedName>
</protein>
<feature type="domain" description="Protein kinase" evidence="3">
    <location>
        <begin position="1736"/>
        <end position="2006"/>
    </location>
</feature>
<dbReference type="InterPro" id="IPR059179">
    <property type="entry name" value="MLKL-like_MCAfunc"/>
</dbReference>
<feature type="domain" description="Protein kinase" evidence="3">
    <location>
        <begin position="1228"/>
        <end position="1500"/>
    </location>
</feature>
<dbReference type="Proteomes" id="UP000684084">
    <property type="component" value="Unassembled WGS sequence"/>
</dbReference>
<dbReference type="PANTHER" id="PTHR44329:SF298">
    <property type="entry name" value="MIXED LINEAGE KINASE DOMAIN-LIKE PROTEIN"/>
    <property type="match status" value="1"/>
</dbReference>
<keyword evidence="2" id="KW-0067">ATP-binding</keyword>
<evidence type="ECO:0000256" key="1">
    <source>
        <dbReference type="ARBA" id="ARBA00022741"/>
    </source>
</evidence>
<dbReference type="GO" id="GO:0005524">
    <property type="term" value="F:ATP binding"/>
    <property type="evidence" value="ECO:0007669"/>
    <property type="project" value="InterPro"/>
</dbReference>
<dbReference type="SMART" id="SM00671">
    <property type="entry name" value="SEL1"/>
    <property type="match status" value="2"/>
</dbReference>
<accession>A0A915ZCH0</accession>
<evidence type="ECO:0000313" key="5">
    <source>
        <dbReference type="Proteomes" id="UP000684084"/>
    </source>
</evidence>
<name>A0A915ZCH0_9GLOM</name>
<dbReference type="InterPro" id="IPR051681">
    <property type="entry name" value="Ser/Thr_Kinases-Pseudokinases"/>
</dbReference>
<dbReference type="InterPro" id="IPR000719">
    <property type="entry name" value="Prot_kinase_dom"/>
</dbReference>
<dbReference type="OrthoDB" id="2332235at2759"/>
<dbReference type="VEuPathDB" id="FungiDB:RhiirFUN_005102"/>
<dbReference type="PROSITE" id="PS50011">
    <property type="entry name" value="PROTEIN_KINASE_DOM"/>
    <property type="match status" value="3"/>
</dbReference>
<dbReference type="GO" id="GO:0004674">
    <property type="term" value="F:protein serine/threonine kinase activity"/>
    <property type="evidence" value="ECO:0007669"/>
    <property type="project" value="TreeGrafter"/>
</dbReference>
<dbReference type="CDD" id="cd21037">
    <property type="entry name" value="MLKL_NTD"/>
    <property type="match status" value="2"/>
</dbReference>
<dbReference type="PANTHER" id="PTHR44329">
    <property type="entry name" value="SERINE/THREONINE-PROTEIN KINASE TNNI3K-RELATED"/>
    <property type="match status" value="1"/>
</dbReference>
<dbReference type="SMART" id="SM00220">
    <property type="entry name" value="S_TKc"/>
    <property type="match status" value="3"/>
</dbReference>
<evidence type="ECO:0000313" key="4">
    <source>
        <dbReference type="EMBL" id="CAB5371005.1"/>
    </source>
</evidence>
<reference evidence="4" key="1">
    <citation type="submission" date="2020-05" db="EMBL/GenBank/DDBJ databases">
        <authorList>
            <person name="Rincon C."/>
            <person name="Sanders R I."/>
            <person name="Robbins C."/>
            <person name="Chaturvedi A."/>
        </authorList>
    </citation>
    <scope>NUCLEOTIDE SEQUENCE</scope>
    <source>
        <strain evidence="4">CHB12</strain>
    </source>
</reference>
<dbReference type="Pfam" id="PF07714">
    <property type="entry name" value="PK_Tyr_Ser-Thr"/>
    <property type="match status" value="3"/>
</dbReference>
<dbReference type="SMART" id="SM00219">
    <property type="entry name" value="TyrKc"/>
    <property type="match status" value="2"/>
</dbReference>
<gene>
    <name evidence="4" type="ORF">CHRIB12_LOCUS12925</name>
</gene>
<evidence type="ECO:0000256" key="2">
    <source>
        <dbReference type="ARBA" id="ARBA00022840"/>
    </source>
</evidence>
<dbReference type="InterPro" id="IPR006597">
    <property type="entry name" value="Sel1-like"/>
</dbReference>
<proteinExistence type="predicted"/>
<comment type="caution">
    <text evidence="4">The sequence shown here is derived from an EMBL/GenBank/DDBJ whole genome shotgun (WGS) entry which is preliminary data.</text>
</comment>
<feature type="domain" description="Protein kinase" evidence="3">
    <location>
        <begin position="1"/>
        <end position="251"/>
    </location>
</feature>
<evidence type="ECO:0000259" key="3">
    <source>
        <dbReference type="PROSITE" id="PS50011"/>
    </source>
</evidence>
<dbReference type="InterPro" id="IPR008266">
    <property type="entry name" value="Tyr_kinase_AS"/>
</dbReference>
<organism evidence="4 5">
    <name type="scientific">Rhizophagus irregularis</name>
    <dbReference type="NCBI Taxonomy" id="588596"/>
    <lineage>
        <taxon>Eukaryota</taxon>
        <taxon>Fungi</taxon>
        <taxon>Fungi incertae sedis</taxon>
        <taxon>Mucoromycota</taxon>
        <taxon>Glomeromycotina</taxon>
        <taxon>Glomeromycetes</taxon>
        <taxon>Glomerales</taxon>
        <taxon>Glomeraceae</taxon>
        <taxon>Rhizophagus</taxon>
    </lineage>
</organism>
<dbReference type="InterPro" id="IPR001245">
    <property type="entry name" value="Ser-Thr/Tyr_kinase_cat_dom"/>
</dbReference>
<sequence>MTTDTLEQCVKKYNLRYYKYDEFNKIEVIGGGLVGKVYKANWKQNGKCLVLKSFNLDNVKEILYEIKLYHKVNINDVMIKFYGISKTDSDKEYLLVKEYAEGDLHSNNILVHQNSIKLADFGLSRRIRDAGQISLNKFDTMPYIGPEVFGIIRENSRYLNTLEEDKQIEKLKKSDIYSIGVLFWELSSGKKPFADITYDLSLAERIAQGSREKIVEGTPEGYSVLYSKCWDPDPDERPTIEEIVNTLTPMLSQLIIQNLKLNHGLFLNGHKIEPSKQAVFFEDGILNMSLYEGQPMVYTSINDRGSNVNLLSLNSNDNETELNEALQPSDICINFPIAEITYTATLSKSFSNFMDDGKGTLYKTFGHLFAKKVLTGGKIFIDDFKPATSTEEEMFKSFLTVAYESAKYDKKNPFNNISALDFFPKIRTSDGEDLSAPHKLANWLNTLYQMNKPYIISYNDLIPITEKKLSFGTTTSLIDEKQPGIANFKERLSLKEWVGDSIYANITKWIKEFRLLQGLIVNKYSSELENSKKISIDIGNIPDIYSIDESYLKIIKPTTNLEKFFVNNNIYSFSKNIESDGKSHEDGTMIHLTTNLKESFKPINIFLDNSLSINKRAIRSNNSNYGDYTHFIMKYEKYRIILNKDDINPSKEFKQAIEQALEDMKPLIFLKDVFDEYGLFFPLSIILGKSLKNTLPNSSLSSNFENIEKVDIGSPPFEPLRSYLGKFNISYFLPKKGNIVKISDLPDWIQNMDDNLEIIEFDKVIPLYKILEAGQQKKIDYILNTKDNFKIIMTGLVDLKGFNIDTENEKRINIDPTLEGENYEVFGSIISKKSHSRLDEFFVTFESYDYSGFSAIINKLSETNINIKECYILWIIIGNPSSLSVFSPKNRDCQVDYFSITLQPNLLDYRIVTPFSLSQGNTIFFNLHSTNFEPNNGIKLIDWSYNSIRIEMIKPINNVNESNKVYSSLSVISDSYDYKIGIFSVPSDYKNLKVDNEKVDEIPIGSIGHNLTKDNFVKELMIIFPFTIPFTKFLPLIEEIKNILYEVIEITQAAEYNKRICNALKQRVHAVDLAVFDLKVQRNNNQEYFNGNNYLHLQNLITIITNIKKFMKNISQMLTLLKLKYILPENIEKALKELCGDFDVCIFKIDATNFTTTIKDKIRPEEDEQNLKADQDDLNKYFGQIVGVDDKDKEEMISKINKISIMKSTMEKLLDKQVDNQKKYQSKIDEIFQAHKIIFSDYKKTDEKPRKDGIVTKWVSVKNEDEEYAFKSISEENKISVQNQVIILRELHNCQNIIKFYGLTNYENKWYLVTEWAEHGNLREFYTNNKNLFDPKLKLRISLDIARGLNFLRTVEFLHRDIRAENVLITNNNTAKLTNFKSSRSYKADTQNQDNNLEQMRYCAPEILQRTSGFKYNNKCEVYSFGILLWEISEEKTPYENHDDFVEITKLVLDKYREPFSENSQKMPDEFKNLALDAVDHNPESRPKLTTMFIVLSDCLESFDSHTSSSKYMTHAAEAAKKHEMFGLITEIRDLLDKIGELVQAAEHNKRICKALKQRVYVVYLSILDLKDHGDDKECFNENSRQCLQNLVDVIKKIREFVADISQMTTLLKSNYNQPKNIEKTFKELCKEFDNYIIGVNSSKFNTTIKNKIHSEEEAEALKADQDELNNYFEIAEIGVDNEDNKKKLLKVNKMNNDMEEFLDKQMENENNSKIHQLKNDEIFQENQLIFSKYKKTDKEPRKDGNVTKWVNVKNEDEEYAFKNISEKDKRSVQNQVTILRELHDWQNIIKFYGLTNDGNKWYLVTEWAEHGNLREFYTNNKNSFDTKLKLRVSLDIARGLNFLRTVEILHRDIRAENVLITLKNTKNTAKLTNFKLSRSVNADTLNQHHNLEQIRYCAPEILERTPGFKYNNKCEVYSFGILLWEISEEKTPYENHNDFVEITKLVLDKYREPFSENSQKMPDEFKNLALDAVNHDPEFRPKITTMFEILSNCFKSFENSSHMPLQDKKNVLPKHVPKLPDFESFNYMTLAEAAKQHKRVDKQGKILGDVKTAYKCFEAYANSNTTTRNQIMAKYYKAYYISKKYVEGPPDKEKIVAELFKEVADDKANEFPDAKLKYGSCLYKGEGVEKNLLEALKYFEQAAENGYMVAMYNAGKLYYEGISEIGKVVVEKNVDKATYYMKLANYNNYEPAIKFCKDHNIPL</sequence>
<dbReference type="GO" id="GO:0004713">
    <property type="term" value="F:protein tyrosine kinase activity"/>
    <property type="evidence" value="ECO:0007669"/>
    <property type="project" value="InterPro"/>
</dbReference>
<keyword evidence="1" id="KW-0547">Nucleotide-binding</keyword>
<dbReference type="Pfam" id="PF08238">
    <property type="entry name" value="Sel1"/>
    <property type="match status" value="2"/>
</dbReference>
<dbReference type="PROSITE" id="PS00109">
    <property type="entry name" value="PROTEIN_KINASE_TYR"/>
    <property type="match status" value="2"/>
</dbReference>
<dbReference type="EMBL" id="CAGKOT010000028">
    <property type="protein sequence ID" value="CAB5371005.1"/>
    <property type="molecule type" value="Genomic_DNA"/>
</dbReference>
<dbReference type="InterPro" id="IPR020635">
    <property type="entry name" value="Tyr_kinase_cat_dom"/>
</dbReference>